<accession>A0A5B0QDJ7</accession>
<organism evidence="2 4">
    <name type="scientific">Puccinia graminis f. sp. tritici</name>
    <dbReference type="NCBI Taxonomy" id="56615"/>
    <lineage>
        <taxon>Eukaryota</taxon>
        <taxon>Fungi</taxon>
        <taxon>Dikarya</taxon>
        <taxon>Basidiomycota</taxon>
        <taxon>Pucciniomycotina</taxon>
        <taxon>Pucciniomycetes</taxon>
        <taxon>Pucciniales</taxon>
        <taxon>Pucciniaceae</taxon>
        <taxon>Puccinia</taxon>
    </lineage>
</organism>
<sequence>MSEISLTINLLIPSQTAANPSAISSISNTTLISSTISSPISTTQLSNTRFNQPITNQSQTITLVRHWTQLTINLKDCTQLITILQDRTQLITNLKHWTHQFKTPAINHLNHSMQLIIVLKNITQSTVRNSSIQAKNQARESHNPPTHHGLHHQETALIKEEVFCRSTRRRENNGKYKVRRETAVLMIMGKLMKNPEEEPDPVEDEES</sequence>
<evidence type="ECO:0000313" key="3">
    <source>
        <dbReference type="EMBL" id="KAA1139345.1"/>
    </source>
</evidence>
<protein>
    <submittedName>
        <fullName evidence="2">Uncharacterized protein</fullName>
    </submittedName>
</protein>
<dbReference type="Proteomes" id="UP000325313">
    <property type="component" value="Unassembled WGS sequence"/>
</dbReference>
<evidence type="ECO:0000313" key="2">
    <source>
        <dbReference type="EMBL" id="KAA1111287.1"/>
    </source>
</evidence>
<comment type="caution">
    <text evidence="2">The sequence shown here is derived from an EMBL/GenBank/DDBJ whole genome shotgun (WGS) entry which is preliminary data.</text>
</comment>
<feature type="region of interest" description="Disordered" evidence="1">
    <location>
        <begin position="131"/>
        <end position="154"/>
    </location>
</feature>
<evidence type="ECO:0000313" key="4">
    <source>
        <dbReference type="Proteomes" id="UP000325313"/>
    </source>
</evidence>
<evidence type="ECO:0000256" key="1">
    <source>
        <dbReference type="SAM" id="MobiDB-lite"/>
    </source>
</evidence>
<dbReference type="AlphaFoldDB" id="A0A5B0QDJ7"/>
<gene>
    <name evidence="2" type="ORF">PGTUg99_000840</name>
    <name evidence="3" type="ORF">PGTUg99_037809</name>
</gene>
<dbReference type="EMBL" id="VDEP01000001">
    <property type="protein sequence ID" value="KAA1139345.1"/>
    <property type="molecule type" value="Genomic_DNA"/>
</dbReference>
<dbReference type="EMBL" id="VDEP01000290">
    <property type="protein sequence ID" value="KAA1111287.1"/>
    <property type="molecule type" value="Genomic_DNA"/>
</dbReference>
<reference evidence="2 4" key="1">
    <citation type="submission" date="2019-05" db="EMBL/GenBank/DDBJ databases">
        <title>Emergence of the Ug99 lineage of the wheat stem rust pathogen through somatic hybridization.</title>
        <authorList>
            <person name="Li F."/>
            <person name="Upadhyaya N.M."/>
            <person name="Sperschneider J."/>
            <person name="Matny O."/>
            <person name="Nguyen-Phuc H."/>
            <person name="Mago R."/>
            <person name="Raley C."/>
            <person name="Miller M.E."/>
            <person name="Silverstein K.A.T."/>
            <person name="Henningsen E."/>
            <person name="Hirsch C.D."/>
            <person name="Visser B."/>
            <person name="Pretorius Z.A."/>
            <person name="Steffenson B.J."/>
            <person name="Schwessinger B."/>
            <person name="Dodds P.N."/>
            <person name="Figueroa M."/>
        </authorList>
    </citation>
    <scope>NUCLEOTIDE SEQUENCE [LARGE SCALE GENOMIC DNA]</scope>
    <source>
        <strain evidence="2 4">Ug99</strain>
    </source>
</reference>
<name>A0A5B0QDJ7_PUCGR</name>
<proteinExistence type="predicted"/>